<dbReference type="EMBL" id="WEGI01000011">
    <property type="protein sequence ID" value="MQY29620.1"/>
    <property type="molecule type" value="Genomic_DNA"/>
</dbReference>
<dbReference type="RefSeq" id="WP_153346564.1">
    <property type="nucleotide sequence ID" value="NZ_WEGI01000011.1"/>
</dbReference>
<comment type="caution">
    <text evidence="1">The sequence shown here is derived from an EMBL/GenBank/DDBJ whole genome shotgun (WGS) entry which is preliminary data.</text>
</comment>
<evidence type="ECO:0000313" key="1">
    <source>
        <dbReference type="EMBL" id="MQY29620.1"/>
    </source>
</evidence>
<dbReference type="OrthoDB" id="3773711at2"/>
<keyword evidence="2" id="KW-1185">Reference proteome</keyword>
<gene>
    <name evidence="1" type="ORF">NRB56_52110</name>
</gene>
<accession>A0A7K0DV23</accession>
<sequence length="106" mass="11709">MTWADLHARTAIIGTVLARGAVDPADPKLLHGLPDTDRLFGGPAGIMAALQYRWDNHLRAKSDLALIEGRSSAESYVQLAAEQPVLRAILDAHHERVRRPDRVLVR</sequence>
<name>A0A7K0DV23_9NOCA</name>
<reference evidence="1 2" key="1">
    <citation type="submission" date="2019-10" db="EMBL/GenBank/DDBJ databases">
        <title>Nocardia macrotermitis sp. nov. and Nocardia aurantia sp. nov., isolated from the gut of fungus growing-termite Macrotermes natalensis.</title>
        <authorList>
            <person name="Benndorf R."/>
            <person name="Schwitalla J."/>
            <person name="Martin K."/>
            <person name="De Beer W."/>
            <person name="Kaster A.-K."/>
            <person name="Vollmers J."/>
            <person name="Poulsen M."/>
            <person name="Beemelmanns C."/>
        </authorList>
    </citation>
    <scope>NUCLEOTIDE SEQUENCE [LARGE SCALE GENOMIC DNA]</scope>
    <source>
        <strain evidence="1 2">RB56</strain>
    </source>
</reference>
<protein>
    <submittedName>
        <fullName evidence="1">Uncharacterized protein</fullName>
    </submittedName>
</protein>
<dbReference type="Proteomes" id="UP000431401">
    <property type="component" value="Unassembled WGS sequence"/>
</dbReference>
<organism evidence="1 2">
    <name type="scientific">Nocardia aurantia</name>
    <dbReference type="NCBI Taxonomy" id="2585199"/>
    <lineage>
        <taxon>Bacteria</taxon>
        <taxon>Bacillati</taxon>
        <taxon>Actinomycetota</taxon>
        <taxon>Actinomycetes</taxon>
        <taxon>Mycobacteriales</taxon>
        <taxon>Nocardiaceae</taxon>
        <taxon>Nocardia</taxon>
    </lineage>
</organism>
<dbReference type="AlphaFoldDB" id="A0A7K0DV23"/>
<evidence type="ECO:0000313" key="2">
    <source>
        <dbReference type="Proteomes" id="UP000431401"/>
    </source>
</evidence>
<proteinExistence type="predicted"/>